<proteinExistence type="predicted"/>
<evidence type="ECO:0000256" key="1">
    <source>
        <dbReference type="SAM" id="MobiDB-lite"/>
    </source>
</evidence>
<feature type="region of interest" description="Disordered" evidence="1">
    <location>
        <begin position="1"/>
        <end position="21"/>
    </location>
</feature>
<feature type="compositionally biased region" description="Polar residues" evidence="1">
    <location>
        <begin position="1"/>
        <end position="13"/>
    </location>
</feature>
<reference evidence="2 3" key="1">
    <citation type="submission" date="2024-01" db="EMBL/GenBank/DDBJ databases">
        <title>Genome assemblies of Stephania.</title>
        <authorList>
            <person name="Yang L."/>
        </authorList>
    </citation>
    <scope>NUCLEOTIDE SEQUENCE [LARGE SCALE GENOMIC DNA]</scope>
    <source>
        <strain evidence="2">YNDBR</strain>
        <tissue evidence="2">Leaf</tissue>
    </source>
</reference>
<dbReference type="AlphaFoldDB" id="A0AAP0LG83"/>
<keyword evidence="3" id="KW-1185">Reference proteome</keyword>
<name>A0AAP0LG83_9MAGN</name>
<dbReference type="EMBL" id="JBBNAF010000001">
    <property type="protein sequence ID" value="KAK9169577.1"/>
    <property type="molecule type" value="Genomic_DNA"/>
</dbReference>
<evidence type="ECO:0000313" key="2">
    <source>
        <dbReference type="EMBL" id="KAK9169577.1"/>
    </source>
</evidence>
<organism evidence="2 3">
    <name type="scientific">Stephania yunnanensis</name>
    <dbReference type="NCBI Taxonomy" id="152371"/>
    <lineage>
        <taxon>Eukaryota</taxon>
        <taxon>Viridiplantae</taxon>
        <taxon>Streptophyta</taxon>
        <taxon>Embryophyta</taxon>
        <taxon>Tracheophyta</taxon>
        <taxon>Spermatophyta</taxon>
        <taxon>Magnoliopsida</taxon>
        <taxon>Ranunculales</taxon>
        <taxon>Menispermaceae</taxon>
        <taxon>Menispermoideae</taxon>
        <taxon>Cissampelideae</taxon>
        <taxon>Stephania</taxon>
    </lineage>
</organism>
<protein>
    <submittedName>
        <fullName evidence="2">Uncharacterized protein</fullName>
    </submittedName>
</protein>
<comment type="caution">
    <text evidence="2">The sequence shown here is derived from an EMBL/GenBank/DDBJ whole genome shotgun (WGS) entry which is preliminary data.</text>
</comment>
<accession>A0AAP0LG83</accession>
<gene>
    <name evidence="2" type="ORF">Syun_001717</name>
</gene>
<sequence>MHQRLWSSSSPSTELRHGGSAAHRQFGGRAIFSDPCSICGTKKRRLLTLEDSYSEPERKHGASLFHADPTTTVYDVQVKPVNLFSRLNACTVASPAPAKRPPPAPSVLRSFSDIAPATAIRDGRSTQADLVRRLKACTVTSPAKAPTPLCVLPPSPDFAPAPVSGNRRNSANETPTQEWMFQEIKARLEDLKNRVYGIARDELNDNSAPEELCNDADDENHLQEKNGEQESRVCETVTFMHKCDCGNQFQVFLTAKAV</sequence>
<evidence type="ECO:0000313" key="3">
    <source>
        <dbReference type="Proteomes" id="UP001420932"/>
    </source>
</evidence>
<dbReference type="Proteomes" id="UP001420932">
    <property type="component" value="Unassembled WGS sequence"/>
</dbReference>